<organism evidence="2 3">
    <name type="scientific">Streptomyces cinnabarinus</name>
    <dbReference type="NCBI Taxonomy" id="67287"/>
    <lineage>
        <taxon>Bacteria</taxon>
        <taxon>Bacillati</taxon>
        <taxon>Actinomycetota</taxon>
        <taxon>Actinomycetes</taxon>
        <taxon>Kitasatosporales</taxon>
        <taxon>Streptomycetaceae</taxon>
        <taxon>Streptomyces</taxon>
    </lineage>
</organism>
<accession>A0ABY7KRA1</accession>
<dbReference type="EMBL" id="CP114413">
    <property type="protein sequence ID" value="WAZ26120.1"/>
    <property type="molecule type" value="Genomic_DNA"/>
</dbReference>
<dbReference type="RefSeq" id="WP_269663604.1">
    <property type="nucleotide sequence ID" value="NZ_CP114413.1"/>
</dbReference>
<feature type="compositionally biased region" description="Low complexity" evidence="1">
    <location>
        <begin position="161"/>
        <end position="172"/>
    </location>
</feature>
<feature type="region of interest" description="Disordered" evidence="1">
    <location>
        <begin position="243"/>
        <end position="304"/>
    </location>
</feature>
<dbReference type="Proteomes" id="UP001164439">
    <property type="component" value="Chromosome"/>
</dbReference>
<keyword evidence="3" id="KW-1185">Reference proteome</keyword>
<sequence length="304" mass="33096">MDIDTVADELYALRPENFTAARNARMAAARTSGDRALAERIGALRRPSLAAWVSNLLVRERPEEVEALLRLGEGLRQAHQDLDGARLRELTGQQRTLIRAVSREAGQLATRAGHPVGEDVGRAVEGTLHAVLADPEAAAQWATGHLVRPLEATVGFPEVSPTAARRTPTRPAMGGDDVTGPTAAPRPPSRPKKGRDDEGLTRAREDAEAAERALRALEKEAAAAERESVASQRRAAELKDRVGELTEELSRAKADHRQASEEERRAREELRAAERRVREARRRAETAAARLEGHSGPVRPAPGR</sequence>
<feature type="compositionally biased region" description="Basic and acidic residues" evidence="1">
    <location>
        <begin position="243"/>
        <end position="285"/>
    </location>
</feature>
<reference evidence="2" key="1">
    <citation type="submission" date="2022-12" db="EMBL/GenBank/DDBJ databases">
        <authorList>
            <person name="Ruckert C."/>
            <person name="Busche T."/>
            <person name="Kalinowski J."/>
            <person name="Wittmann C."/>
        </authorList>
    </citation>
    <scope>NUCLEOTIDE SEQUENCE</scope>
    <source>
        <strain evidence="2">DSM 40467</strain>
    </source>
</reference>
<feature type="region of interest" description="Disordered" evidence="1">
    <location>
        <begin position="158"/>
        <end position="212"/>
    </location>
</feature>
<evidence type="ECO:0008006" key="4">
    <source>
        <dbReference type="Google" id="ProtNLM"/>
    </source>
</evidence>
<protein>
    <recommendedName>
        <fullName evidence="4">Transposase</fullName>
    </recommendedName>
</protein>
<evidence type="ECO:0000313" key="2">
    <source>
        <dbReference type="EMBL" id="WAZ26120.1"/>
    </source>
</evidence>
<dbReference type="Gene3D" id="1.20.120.330">
    <property type="entry name" value="Nucleotidyltransferases domain 2"/>
    <property type="match status" value="1"/>
</dbReference>
<gene>
    <name evidence="2" type="ORF">STRCI_007667</name>
</gene>
<evidence type="ECO:0000313" key="3">
    <source>
        <dbReference type="Proteomes" id="UP001164439"/>
    </source>
</evidence>
<proteinExistence type="predicted"/>
<name>A0ABY7KRA1_9ACTN</name>
<feature type="compositionally biased region" description="Basic and acidic residues" evidence="1">
    <location>
        <begin position="194"/>
        <end position="212"/>
    </location>
</feature>
<evidence type="ECO:0000256" key="1">
    <source>
        <dbReference type="SAM" id="MobiDB-lite"/>
    </source>
</evidence>